<dbReference type="PROSITE" id="PS51096">
    <property type="entry name" value="PTS_EIIA_TYPE_4"/>
    <property type="match status" value="1"/>
</dbReference>
<dbReference type="PATRIC" id="fig|1134806.3.peg.2051"/>
<keyword evidence="3" id="KW-0963">Cytoplasm</keyword>
<evidence type="ECO:0000256" key="7">
    <source>
        <dbReference type="ARBA" id="ARBA00022777"/>
    </source>
</evidence>
<dbReference type="Proteomes" id="UP000006403">
    <property type="component" value="Unassembled WGS sequence"/>
</dbReference>
<accession>J7CTZ2</accession>
<comment type="caution">
    <text evidence="9">The sequence shown here is derived from an EMBL/GenBank/DDBJ whole genome shotgun (WGS) entry which is preliminary data.</text>
</comment>
<keyword evidence="5" id="KW-0808">Transferase</keyword>
<dbReference type="InterPro" id="IPR051471">
    <property type="entry name" value="Bacterial_PTS_sugar_comp"/>
</dbReference>
<dbReference type="SUPFAM" id="SSF53062">
    <property type="entry name" value="PTS system fructose IIA component-like"/>
    <property type="match status" value="1"/>
</dbReference>
<evidence type="ECO:0000313" key="9">
    <source>
        <dbReference type="EMBL" id="EJY44077.1"/>
    </source>
</evidence>
<dbReference type="GO" id="GO:0016020">
    <property type="term" value="C:membrane"/>
    <property type="evidence" value="ECO:0007669"/>
    <property type="project" value="InterPro"/>
</dbReference>
<evidence type="ECO:0000256" key="4">
    <source>
        <dbReference type="ARBA" id="ARBA00022597"/>
    </source>
</evidence>
<dbReference type="InterPro" id="IPR036662">
    <property type="entry name" value="PTS_EIIA_man-typ_sf"/>
</dbReference>
<gene>
    <name evidence="9" type="ORF">HMPREF1348_02144</name>
</gene>
<dbReference type="GO" id="GO:0016301">
    <property type="term" value="F:kinase activity"/>
    <property type="evidence" value="ECO:0007669"/>
    <property type="project" value="UniProtKB-KW"/>
</dbReference>
<evidence type="ECO:0000256" key="6">
    <source>
        <dbReference type="ARBA" id="ARBA00022683"/>
    </source>
</evidence>
<keyword evidence="7" id="KW-0418">Kinase</keyword>
<dbReference type="Pfam" id="PF03610">
    <property type="entry name" value="EIIA-man"/>
    <property type="match status" value="1"/>
</dbReference>
<feature type="domain" description="PTS EIIA type-4" evidence="8">
    <location>
        <begin position="12"/>
        <end position="141"/>
    </location>
</feature>
<evidence type="ECO:0000259" key="8">
    <source>
        <dbReference type="PROSITE" id="PS51096"/>
    </source>
</evidence>
<evidence type="ECO:0000256" key="1">
    <source>
        <dbReference type="ARBA" id="ARBA00004496"/>
    </source>
</evidence>
<keyword evidence="4" id="KW-0762">Sugar transport</keyword>
<evidence type="ECO:0000313" key="10">
    <source>
        <dbReference type="Proteomes" id="UP000006403"/>
    </source>
</evidence>
<dbReference type="GO" id="GO:0009401">
    <property type="term" value="P:phosphoenolpyruvate-dependent sugar phosphotransferase system"/>
    <property type="evidence" value="ECO:0007669"/>
    <property type="project" value="UniProtKB-KW"/>
</dbReference>
<organism evidence="9 10">
    <name type="scientific">Enterococcus faecium 505</name>
    <dbReference type="NCBI Taxonomy" id="1134806"/>
    <lineage>
        <taxon>Bacteria</taxon>
        <taxon>Bacillati</taxon>
        <taxon>Bacillota</taxon>
        <taxon>Bacilli</taxon>
        <taxon>Lactobacillales</taxon>
        <taxon>Enterococcaceae</taxon>
        <taxon>Enterococcus</taxon>
    </lineage>
</organism>
<dbReference type="CDD" id="cd00006">
    <property type="entry name" value="PTS_IIA_man"/>
    <property type="match status" value="1"/>
</dbReference>
<keyword evidence="2" id="KW-0813">Transport</keyword>
<reference evidence="9 10" key="1">
    <citation type="submission" date="2012-04" db="EMBL/GenBank/DDBJ databases">
        <authorList>
            <person name="Weinstock G."/>
            <person name="Sodergren E."/>
            <person name="Lobos E.A."/>
            <person name="Fulton L."/>
            <person name="Fulton R."/>
            <person name="Courtney L."/>
            <person name="Fronick C."/>
            <person name="O'Laughlin M."/>
            <person name="Godfrey J."/>
            <person name="Wilson R.M."/>
            <person name="Miner T."/>
            <person name="Farmer C."/>
            <person name="Delehaunty K."/>
            <person name="Cordes M."/>
            <person name="Minx P."/>
            <person name="Tomlinson C."/>
            <person name="Chen J."/>
            <person name="Wollam A."/>
            <person name="Pepin K.H."/>
            <person name="Bhonagiri V."/>
            <person name="Zhang X."/>
            <person name="Suruliraj S."/>
            <person name="Warren W."/>
            <person name="Mitreva M."/>
            <person name="Mardis E.R."/>
            <person name="Wilson R.K."/>
        </authorList>
    </citation>
    <scope>NUCLEOTIDE SEQUENCE [LARGE SCALE GENOMIC DNA]</scope>
    <source>
        <strain evidence="9 10">505</strain>
    </source>
</reference>
<comment type="subcellular location">
    <subcellularLocation>
        <location evidence="1">Cytoplasm</location>
    </subcellularLocation>
</comment>
<dbReference type="GO" id="GO:0005737">
    <property type="term" value="C:cytoplasm"/>
    <property type="evidence" value="ECO:0007669"/>
    <property type="project" value="UniProtKB-SubCell"/>
</dbReference>
<dbReference type="PANTHER" id="PTHR33799">
    <property type="entry name" value="PTS PERMEASE-RELATED-RELATED"/>
    <property type="match status" value="1"/>
</dbReference>
<protein>
    <submittedName>
        <fullName evidence="9">PTS system fructose IIA component</fullName>
    </submittedName>
</protein>
<evidence type="ECO:0000256" key="2">
    <source>
        <dbReference type="ARBA" id="ARBA00022448"/>
    </source>
</evidence>
<name>J7CTZ2_ENTFC</name>
<dbReference type="InterPro" id="IPR004701">
    <property type="entry name" value="PTS_EIIA_man-typ"/>
</dbReference>
<dbReference type="Gene3D" id="3.40.50.510">
    <property type="entry name" value="Phosphotransferase system, mannose-type IIA component"/>
    <property type="match status" value="1"/>
</dbReference>
<keyword evidence="6" id="KW-0598">Phosphotransferase system</keyword>
<evidence type="ECO:0000256" key="5">
    <source>
        <dbReference type="ARBA" id="ARBA00022679"/>
    </source>
</evidence>
<dbReference type="InterPro" id="IPR033887">
    <property type="entry name" value="PTS_IIA_man"/>
</dbReference>
<dbReference type="HOGENOM" id="CLU_123235_1_1_9"/>
<dbReference type="AlphaFoldDB" id="J7CTZ2"/>
<proteinExistence type="predicted"/>
<sequence length="158" mass="17414">MKSAKQGVRRLMLEIMIVTHGKLSEGLKDAAEVIVGTSSHIETVCLESGEDIQTFGEKVKEKLTMINTAEPVLVFVDLISASPYNQALLAVNELTEEKKAATYVIGGVNLPMLLEAINHQMLHTPIEEAVEQIVKQGKDNLTVWHASAEEKNLDEDDF</sequence>
<dbReference type="EMBL" id="AMBL01000072">
    <property type="protein sequence ID" value="EJY44077.1"/>
    <property type="molecule type" value="Genomic_DNA"/>
</dbReference>
<dbReference type="PANTHER" id="PTHR33799:SF1">
    <property type="entry name" value="PTS SYSTEM MANNOSE-SPECIFIC EIIAB COMPONENT-RELATED"/>
    <property type="match status" value="1"/>
</dbReference>
<evidence type="ECO:0000256" key="3">
    <source>
        <dbReference type="ARBA" id="ARBA00022490"/>
    </source>
</evidence>